<feature type="chain" id="PRO_5045556485" evidence="2">
    <location>
        <begin position="25"/>
        <end position="333"/>
    </location>
</feature>
<evidence type="ECO:0000313" key="4">
    <source>
        <dbReference type="EMBL" id="MBC8599497.1"/>
    </source>
</evidence>
<accession>A0ABR7NTQ6</accession>
<dbReference type="NCBIfam" id="NF037970">
    <property type="entry name" value="vanZ_1"/>
    <property type="match status" value="1"/>
</dbReference>
<proteinExistence type="predicted"/>
<sequence length="333" mass="36186">MKKYLAWIPALVIMTAIFWFSAQPADVSTEMSDSVTRALLWTAEAVGLTDRLSPEQVHDLCGLLATPVRKTAHITEFAVLHLTVLFALFQWELPWKKWLKAALAVTVAYACTDELHQLFVPGRAGMVTDVLIDSTGAALITGLLWIVGRRREGTSGEDGTVWAAGRPEDRSRRFPGPDSRVKQMVQGAAIAAVYVVLTMAFRPISFGPVQFRISEALCVLPYFTPAAVPGVFLGCLISNLLGGAAALDVVFGSLATLMGAVGSRLFRKNRYLVSLPPIAANTLIIPWVLKYAYGSGDMVWFMMITVGAGEILAVGILGQLLLGALEPYREELF</sequence>
<feature type="domain" description="VanZ-like" evidence="3">
    <location>
        <begin position="7"/>
        <end position="147"/>
    </location>
</feature>
<gene>
    <name evidence="4" type="primary">vanZ</name>
    <name evidence="4" type="ORF">H8708_09710</name>
</gene>
<evidence type="ECO:0000256" key="2">
    <source>
        <dbReference type="SAM" id="SignalP"/>
    </source>
</evidence>
<evidence type="ECO:0000313" key="5">
    <source>
        <dbReference type="Proteomes" id="UP000647491"/>
    </source>
</evidence>
<dbReference type="PANTHER" id="PTHR40044:SF1">
    <property type="entry name" value="INTEGRAL MEMBRANE PROTEIN"/>
    <property type="match status" value="1"/>
</dbReference>
<feature type="transmembrane region" description="Helical" evidence="1">
    <location>
        <begin position="273"/>
        <end position="293"/>
    </location>
</feature>
<organism evidence="4 5">
    <name type="scientific">Enterocloster hominis</name>
    <name type="common">ex Liu et al. 2021</name>
    <dbReference type="NCBI Taxonomy" id="2763663"/>
    <lineage>
        <taxon>Bacteria</taxon>
        <taxon>Bacillati</taxon>
        <taxon>Bacillota</taxon>
        <taxon>Clostridia</taxon>
        <taxon>Lachnospirales</taxon>
        <taxon>Lachnospiraceae</taxon>
        <taxon>Enterocloster</taxon>
    </lineage>
</organism>
<reference evidence="4 5" key="1">
    <citation type="submission" date="2020-08" db="EMBL/GenBank/DDBJ databases">
        <title>Genome public.</title>
        <authorList>
            <person name="Liu C."/>
            <person name="Sun Q."/>
        </authorList>
    </citation>
    <scope>NUCLEOTIDE SEQUENCE [LARGE SCALE GENOMIC DNA]</scope>
    <source>
        <strain evidence="4 5">BX10</strain>
    </source>
</reference>
<evidence type="ECO:0000256" key="1">
    <source>
        <dbReference type="SAM" id="Phobius"/>
    </source>
</evidence>
<evidence type="ECO:0000259" key="3">
    <source>
        <dbReference type="Pfam" id="PF04892"/>
    </source>
</evidence>
<feature type="transmembrane region" description="Helical" evidence="1">
    <location>
        <begin position="299"/>
        <end position="325"/>
    </location>
</feature>
<dbReference type="InterPro" id="IPR006976">
    <property type="entry name" value="VanZ-like"/>
</dbReference>
<protein>
    <submittedName>
        <fullName evidence="4">VanZ family protein</fullName>
    </submittedName>
</protein>
<feature type="transmembrane region" description="Helical" evidence="1">
    <location>
        <begin position="184"/>
        <end position="204"/>
    </location>
</feature>
<keyword evidence="2" id="KW-0732">Signal</keyword>
<feature type="transmembrane region" description="Helical" evidence="1">
    <location>
        <begin position="240"/>
        <end position="261"/>
    </location>
</feature>
<dbReference type="PANTHER" id="PTHR40044">
    <property type="entry name" value="INTEGRAL MEMBRANE PROTEIN-RELATED"/>
    <property type="match status" value="1"/>
</dbReference>
<dbReference type="Pfam" id="PF04892">
    <property type="entry name" value="VanZ"/>
    <property type="match status" value="1"/>
</dbReference>
<feature type="signal peptide" evidence="2">
    <location>
        <begin position="1"/>
        <end position="24"/>
    </location>
</feature>
<dbReference type="Pfam" id="PF06177">
    <property type="entry name" value="QueT"/>
    <property type="match status" value="1"/>
</dbReference>
<keyword evidence="1" id="KW-1133">Transmembrane helix</keyword>
<keyword evidence="1" id="KW-0472">Membrane</keyword>
<name>A0ABR7NTQ6_9FIRM</name>
<dbReference type="Proteomes" id="UP000647491">
    <property type="component" value="Unassembled WGS sequence"/>
</dbReference>
<feature type="transmembrane region" description="Helical" evidence="1">
    <location>
        <begin position="216"/>
        <end position="234"/>
    </location>
</feature>
<dbReference type="EMBL" id="JACRTJ010000021">
    <property type="protein sequence ID" value="MBC8599497.1"/>
    <property type="molecule type" value="Genomic_DNA"/>
</dbReference>
<keyword evidence="1" id="KW-0812">Transmembrane</keyword>
<dbReference type="InterPro" id="IPR010387">
    <property type="entry name" value="QueT"/>
</dbReference>
<comment type="caution">
    <text evidence="4">The sequence shown here is derived from an EMBL/GenBank/DDBJ whole genome shotgun (WGS) entry which is preliminary data.</text>
</comment>
<keyword evidence="5" id="KW-1185">Reference proteome</keyword>